<dbReference type="Proteomes" id="UP001602245">
    <property type="component" value="Unassembled WGS sequence"/>
</dbReference>
<protein>
    <recommendedName>
        <fullName evidence="3">SHOCT domain-containing protein</fullName>
    </recommendedName>
</protein>
<dbReference type="EMBL" id="JBIAZU010000002">
    <property type="protein sequence ID" value="MFF5290273.1"/>
    <property type="molecule type" value="Genomic_DNA"/>
</dbReference>
<reference evidence="1 2" key="1">
    <citation type="submission" date="2024-10" db="EMBL/GenBank/DDBJ databases">
        <title>The Natural Products Discovery Center: Release of the First 8490 Sequenced Strains for Exploring Actinobacteria Biosynthetic Diversity.</title>
        <authorList>
            <person name="Kalkreuter E."/>
            <person name="Kautsar S.A."/>
            <person name="Yang D."/>
            <person name="Bader C.D."/>
            <person name="Teijaro C.N."/>
            <person name="Fluegel L."/>
            <person name="Davis C.M."/>
            <person name="Simpson J.R."/>
            <person name="Lauterbach L."/>
            <person name="Steele A.D."/>
            <person name="Gui C."/>
            <person name="Meng S."/>
            <person name="Li G."/>
            <person name="Viehrig K."/>
            <person name="Ye F."/>
            <person name="Su P."/>
            <person name="Kiefer A.F."/>
            <person name="Nichols A."/>
            <person name="Cepeda A.J."/>
            <person name="Yan W."/>
            <person name="Fan B."/>
            <person name="Jiang Y."/>
            <person name="Adhikari A."/>
            <person name="Zheng C.-J."/>
            <person name="Schuster L."/>
            <person name="Cowan T.M."/>
            <person name="Smanski M.J."/>
            <person name="Chevrette M.G."/>
            <person name="De Carvalho L.P.S."/>
            <person name="Shen B."/>
        </authorList>
    </citation>
    <scope>NUCLEOTIDE SEQUENCE [LARGE SCALE GENOMIC DNA]</scope>
    <source>
        <strain evidence="1 2">NPDC000087</strain>
    </source>
</reference>
<proteinExistence type="predicted"/>
<evidence type="ECO:0000313" key="2">
    <source>
        <dbReference type="Proteomes" id="UP001602245"/>
    </source>
</evidence>
<name>A0ABW6WBA8_9ACTN</name>
<keyword evidence="2" id="KW-1185">Reference proteome</keyword>
<evidence type="ECO:0000313" key="1">
    <source>
        <dbReference type="EMBL" id="MFF5290273.1"/>
    </source>
</evidence>
<sequence length="72" mass="7822">MVFLVGFVLCVLSVCALMVWKRVGDEPAAVRPWRAEPSAESSEGLLAAQLAAGDITDREYVRAMERIAARDG</sequence>
<organism evidence="1 2">
    <name type="scientific">Paractinoplanes globisporus</name>
    <dbReference type="NCBI Taxonomy" id="113565"/>
    <lineage>
        <taxon>Bacteria</taxon>
        <taxon>Bacillati</taxon>
        <taxon>Actinomycetota</taxon>
        <taxon>Actinomycetes</taxon>
        <taxon>Micromonosporales</taxon>
        <taxon>Micromonosporaceae</taxon>
        <taxon>Paractinoplanes</taxon>
    </lineage>
</organism>
<gene>
    <name evidence="1" type="ORF">ACFY35_12570</name>
</gene>
<dbReference type="RefSeq" id="WP_020510892.1">
    <property type="nucleotide sequence ID" value="NZ_JBIAZU010000002.1"/>
</dbReference>
<accession>A0ABW6WBA8</accession>
<comment type="caution">
    <text evidence="1">The sequence shown here is derived from an EMBL/GenBank/DDBJ whole genome shotgun (WGS) entry which is preliminary data.</text>
</comment>
<evidence type="ECO:0008006" key="3">
    <source>
        <dbReference type="Google" id="ProtNLM"/>
    </source>
</evidence>